<dbReference type="InterPro" id="IPR011990">
    <property type="entry name" value="TPR-like_helical_dom_sf"/>
</dbReference>
<comment type="caution">
    <text evidence="2">The sequence shown here is derived from an EMBL/GenBank/DDBJ whole genome shotgun (WGS) entry which is preliminary data.</text>
</comment>
<dbReference type="GO" id="GO:0003723">
    <property type="term" value="F:RNA binding"/>
    <property type="evidence" value="ECO:0007669"/>
    <property type="project" value="InterPro"/>
</dbReference>
<dbReference type="AlphaFoldDB" id="A0A4S4DYG7"/>
<dbReference type="Gene3D" id="1.25.40.10">
    <property type="entry name" value="Tetratricopeptide repeat domain"/>
    <property type="match status" value="1"/>
</dbReference>
<dbReference type="EMBL" id="SDRB02009275">
    <property type="protein sequence ID" value="THG08491.1"/>
    <property type="molecule type" value="Genomic_DNA"/>
</dbReference>
<dbReference type="Pfam" id="PF20431">
    <property type="entry name" value="E_motif"/>
    <property type="match status" value="1"/>
</dbReference>
<evidence type="ECO:0000313" key="2">
    <source>
        <dbReference type="EMBL" id="THG08491.1"/>
    </source>
</evidence>
<name>A0A4S4DYG7_CAMSN</name>
<evidence type="ECO:0000256" key="1">
    <source>
        <dbReference type="ARBA" id="ARBA00022737"/>
    </source>
</evidence>
<keyword evidence="1" id="KW-0677">Repeat</keyword>
<protein>
    <submittedName>
        <fullName evidence="2">Uncharacterized protein</fullName>
    </submittedName>
</protein>
<dbReference type="PANTHER" id="PTHR47926">
    <property type="entry name" value="PENTATRICOPEPTIDE REPEAT-CONTAINING PROTEIN"/>
    <property type="match status" value="1"/>
</dbReference>
<dbReference type="Pfam" id="PF01535">
    <property type="entry name" value="PPR"/>
    <property type="match status" value="1"/>
</dbReference>
<organism evidence="2 3">
    <name type="scientific">Camellia sinensis var. sinensis</name>
    <name type="common">China tea</name>
    <dbReference type="NCBI Taxonomy" id="542762"/>
    <lineage>
        <taxon>Eukaryota</taxon>
        <taxon>Viridiplantae</taxon>
        <taxon>Streptophyta</taxon>
        <taxon>Embryophyta</taxon>
        <taxon>Tracheophyta</taxon>
        <taxon>Spermatophyta</taxon>
        <taxon>Magnoliopsida</taxon>
        <taxon>eudicotyledons</taxon>
        <taxon>Gunneridae</taxon>
        <taxon>Pentapetalae</taxon>
        <taxon>asterids</taxon>
        <taxon>Ericales</taxon>
        <taxon>Theaceae</taxon>
        <taxon>Camellia</taxon>
    </lineage>
</organism>
<dbReference type="GO" id="GO:0009451">
    <property type="term" value="P:RNA modification"/>
    <property type="evidence" value="ECO:0007669"/>
    <property type="project" value="InterPro"/>
</dbReference>
<accession>A0A4S4DYG7</accession>
<evidence type="ECO:0000313" key="3">
    <source>
        <dbReference type="Proteomes" id="UP000306102"/>
    </source>
</evidence>
<dbReference type="PANTHER" id="PTHR47926:SF360">
    <property type="entry name" value="PENTATRICOPEPTIDE REPEAT-CONTAINING PROTEIN"/>
    <property type="match status" value="1"/>
</dbReference>
<dbReference type="Proteomes" id="UP000306102">
    <property type="component" value="Unassembled WGS sequence"/>
</dbReference>
<reference evidence="2 3" key="1">
    <citation type="journal article" date="2018" name="Proc. Natl. Acad. Sci. U.S.A.">
        <title>Draft genome sequence of Camellia sinensis var. sinensis provides insights into the evolution of the tea genome and tea quality.</title>
        <authorList>
            <person name="Wei C."/>
            <person name="Yang H."/>
            <person name="Wang S."/>
            <person name="Zhao J."/>
            <person name="Liu C."/>
            <person name="Gao L."/>
            <person name="Xia E."/>
            <person name="Lu Y."/>
            <person name="Tai Y."/>
            <person name="She G."/>
            <person name="Sun J."/>
            <person name="Cao H."/>
            <person name="Tong W."/>
            <person name="Gao Q."/>
            <person name="Li Y."/>
            <person name="Deng W."/>
            <person name="Jiang X."/>
            <person name="Wang W."/>
            <person name="Chen Q."/>
            <person name="Zhang S."/>
            <person name="Li H."/>
            <person name="Wu J."/>
            <person name="Wang P."/>
            <person name="Li P."/>
            <person name="Shi C."/>
            <person name="Zheng F."/>
            <person name="Jian J."/>
            <person name="Huang B."/>
            <person name="Shan D."/>
            <person name="Shi M."/>
            <person name="Fang C."/>
            <person name="Yue Y."/>
            <person name="Li F."/>
            <person name="Li D."/>
            <person name="Wei S."/>
            <person name="Han B."/>
            <person name="Jiang C."/>
            <person name="Yin Y."/>
            <person name="Xia T."/>
            <person name="Zhang Z."/>
            <person name="Bennetzen J.L."/>
            <person name="Zhao S."/>
            <person name="Wan X."/>
        </authorList>
    </citation>
    <scope>NUCLEOTIDE SEQUENCE [LARGE SCALE GENOMIC DNA]</scope>
    <source>
        <strain evidence="3">cv. Shuchazao</strain>
        <tissue evidence="2">Leaf</tissue>
    </source>
</reference>
<keyword evidence="3" id="KW-1185">Reference proteome</keyword>
<dbReference type="InterPro" id="IPR046848">
    <property type="entry name" value="E_motif"/>
</dbReference>
<dbReference type="InterPro" id="IPR046960">
    <property type="entry name" value="PPR_At4g14850-like_plant"/>
</dbReference>
<dbReference type="InterPro" id="IPR002885">
    <property type="entry name" value="PPR_rpt"/>
</dbReference>
<proteinExistence type="predicted"/>
<sequence length="159" mass="18054">MVDLLGRTGHLDDACSIIKEMSMEPDIVIWMALLSACRTQRNFDLGEVATGKIKHLGSGDYLLLSNFYCSVNKWDIAERVRDTMKKNGIRKYRGKSWIEMAGAIHQFKAGDVSHLEREAIYKVLEGLIQRAKMEGFSPAVELVLVDVSDEEKEENLNYQ</sequence>
<gene>
    <name evidence="2" type="ORF">TEA_017649</name>
</gene>